<dbReference type="Proteomes" id="UP001195483">
    <property type="component" value="Unassembled WGS sequence"/>
</dbReference>
<feature type="domain" description="C2" evidence="4">
    <location>
        <begin position="261"/>
        <end position="431"/>
    </location>
</feature>
<reference evidence="5" key="1">
    <citation type="journal article" date="2021" name="Genome Biol. Evol.">
        <title>A High-Quality Reference Genome for a Parasitic Bivalve with Doubly Uniparental Inheritance (Bivalvia: Unionida).</title>
        <authorList>
            <person name="Smith C.H."/>
        </authorList>
    </citation>
    <scope>NUCLEOTIDE SEQUENCE</scope>
    <source>
        <strain evidence="5">CHS0354</strain>
    </source>
</reference>
<feature type="compositionally biased region" description="Polar residues" evidence="3">
    <location>
        <begin position="79"/>
        <end position="92"/>
    </location>
</feature>
<name>A0AAE0TBH3_9BIVA</name>
<evidence type="ECO:0000256" key="2">
    <source>
        <dbReference type="ARBA" id="ARBA00022483"/>
    </source>
</evidence>
<dbReference type="Gene3D" id="2.60.40.150">
    <property type="entry name" value="C2 domain"/>
    <property type="match status" value="1"/>
</dbReference>
<proteinExistence type="inferred from homology"/>
<dbReference type="SMART" id="SM00239">
    <property type="entry name" value="C2"/>
    <property type="match status" value="1"/>
</dbReference>
<dbReference type="EMBL" id="JAEAOA010000195">
    <property type="protein sequence ID" value="KAK3607251.1"/>
    <property type="molecule type" value="Genomic_DNA"/>
</dbReference>
<dbReference type="InterPro" id="IPR035892">
    <property type="entry name" value="C2_domain_sf"/>
</dbReference>
<feature type="compositionally biased region" description="Basic and acidic residues" evidence="3">
    <location>
        <begin position="54"/>
        <end position="78"/>
    </location>
</feature>
<dbReference type="AlphaFoldDB" id="A0AAE0TBH3"/>
<evidence type="ECO:0000313" key="5">
    <source>
        <dbReference type="EMBL" id="KAK3607251.1"/>
    </source>
</evidence>
<protein>
    <recommendedName>
        <fullName evidence="4">C2 domain-containing protein</fullName>
    </recommendedName>
</protein>
<dbReference type="PANTHER" id="PTHR45999">
    <property type="entry name" value="UNC-13-4A, ISOFORM B"/>
    <property type="match status" value="1"/>
</dbReference>
<dbReference type="InterPro" id="IPR000008">
    <property type="entry name" value="C2_dom"/>
</dbReference>
<reference evidence="5" key="3">
    <citation type="submission" date="2023-05" db="EMBL/GenBank/DDBJ databases">
        <authorList>
            <person name="Smith C.H."/>
        </authorList>
    </citation>
    <scope>NUCLEOTIDE SEQUENCE</scope>
    <source>
        <strain evidence="5">CHS0354</strain>
        <tissue evidence="5">Mantle</tissue>
    </source>
</reference>
<evidence type="ECO:0000256" key="3">
    <source>
        <dbReference type="SAM" id="MobiDB-lite"/>
    </source>
</evidence>
<organism evidence="5 6">
    <name type="scientific">Potamilus streckersoni</name>
    <dbReference type="NCBI Taxonomy" id="2493646"/>
    <lineage>
        <taxon>Eukaryota</taxon>
        <taxon>Metazoa</taxon>
        <taxon>Spiralia</taxon>
        <taxon>Lophotrochozoa</taxon>
        <taxon>Mollusca</taxon>
        <taxon>Bivalvia</taxon>
        <taxon>Autobranchia</taxon>
        <taxon>Heteroconchia</taxon>
        <taxon>Palaeoheterodonta</taxon>
        <taxon>Unionida</taxon>
        <taxon>Unionoidea</taxon>
        <taxon>Unionidae</taxon>
        <taxon>Ambleminae</taxon>
        <taxon>Lampsilini</taxon>
        <taxon>Potamilus</taxon>
    </lineage>
</organism>
<reference evidence="5" key="2">
    <citation type="journal article" date="2021" name="Genome Biol. Evol.">
        <title>Developing a high-quality reference genome for a parasitic bivalve with doubly uniparental inheritance (Bivalvia: Unionida).</title>
        <authorList>
            <person name="Smith C.H."/>
        </authorList>
    </citation>
    <scope>NUCLEOTIDE SEQUENCE</scope>
    <source>
        <strain evidence="5">CHS0354</strain>
        <tissue evidence="5">Mantle</tissue>
    </source>
</reference>
<dbReference type="Pfam" id="PF00168">
    <property type="entry name" value="C2"/>
    <property type="match status" value="1"/>
</dbReference>
<dbReference type="InterPro" id="IPR052095">
    <property type="entry name" value="UNC-13_domain"/>
</dbReference>
<evidence type="ECO:0000313" key="6">
    <source>
        <dbReference type="Proteomes" id="UP001195483"/>
    </source>
</evidence>
<keyword evidence="6" id="KW-1185">Reference proteome</keyword>
<accession>A0AAE0TBH3</accession>
<sequence length="920" mass="104147">MSSTSSFSVQTDTEQSSDTENQQETPLTTEPLRRLSVTQKKRRSSVTKQIDMPPFKDQDMGQSLHEQESKPFVKEQEKTLSISQEWIQSPSDTDQDKRRSVTELDRSSVSAQERRQFLSKQERIPSLTDGARTPSITEQARKLSITVQEENVFVFPDLQLKKSLGDHDDVINFTPPIHWYLELDSYAEAGVERKHYFTQKHENIYRGLLRCLLHPLGSTKTTLGLRPGDLIDYLKEVFDVDRDDHEYFIREEVLNKPHHLQVNVGIIEASGLNITGTSNETPELYCLSYVIHPSRSTLKANRSPLSSPWISPKNSPNISPSTSPKLVSTFRQRSSVDQIIHRTQSIKSLQPKWNDEFQIELEDYLTDEIHIYVCNQDQNKLESESKHHHGLGSLFGLLRHGEHDKLGNEVCLGRIAIPVMSKGLNPGDFLLVTEVYYEVEAHILRLEGLKHEHGPIMKEIAAESSDAWFEVTSLGTAFNKPKVVGKCHLKLSLSYTQDEYDGGLYFSHEDYCVAVKKFVSYECSKLKDSSSACQSDSLLSCQDQCILDMFAVAHRISGLSQNLALVICLLEQTSSNQQGHTHIDMTLPTALDKLHMTWATMQLNQKDISQKMPITDAEIYHYRKAVGNYIHCKLPDMSEFPPMFPPCVESLSEVKLKLGVSVQLLNLDLWEPNCMSRKGLQCKVAKKLQVSFEIFNAKDDVLKWIDCQLRSISDHELVKDTVILEIPKLTDVISLASSHCNVLGVVRQFFNTLGINYYREVLAVFLVYPQPEPSITTQTTSPIFTCHGNRAKPFLDIPSPYQIVEMAVVLMTSISLTRFRYKKSARPGLYLQSNTALLCTIYHCVQSSVSCNHKHHGLASRRTLSPPLGLSQKPSITGSEFGEPFFHTLSTRPMEASQAGTRNIYQTSPGTLQQVQTHCN</sequence>
<dbReference type="PANTHER" id="PTHR45999:SF4">
    <property type="entry name" value="UNC-13-4A, ISOFORM B"/>
    <property type="match status" value="1"/>
</dbReference>
<gene>
    <name evidence="5" type="ORF">CHS0354_002223</name>
</gene>
<comment type="similarity">
    <text evidence="1">Belongs to the unc-13 family.</text>
</comment>
<feature type="compositionally biased region" description="Polar residues" evidence="3">
    <location>
        <begin position="1"/>
        <end position="28"/>
    </location>
</feature>
<dbReference type="GO" id="GO:0099503">
    <property type="term" value="C:secretory vesicle"/>
    <property type="evidence" value="ECO:0007669"/>
    <property type="project" value="TreeGrafter"/>
</dbReference>
<evidence type="ECO:0000259" key="4">
    <source>
        <dbReference type="SMART" id="SM00239"/>
    </source>
</evidence>
<keyword evidence="2" id="KW-0268">Exocytosis</keyword>
<feature type="region of interest" description="Disordered" evidence="3">
    <location>
        <begin position="1"/>
        <end position="135"/>
    </location>
</feature>
<dbReference type="SUPFAM" id="SSF49562">
    <property type="entry name" value="C2 domain (Calcium/lipid-binding domain, CaLB)"/>
    <property type="match status" value="1"/>
</dbReference>
<evidence type="ECO:0000256" key="1">
    <source>
        <dbReference type="ARBA" id="ARBA00005823"/>
    </source>
</evidence>
<comment type="caution">
    <text evidence="5">The sequence shown here is derived from an EMBL/GenBank/DDBJ whole genome shotgun (WGS) entry which is preliminary data.</text>
</comment>
<dbReference type="GO" id="GO:0006887">
    <property type="term" value="P:exocytosis"/>
    <property type="evidence" value="ECO:0007669"/>
    <property type="project" value="UniProtKB-KW"/>
</dbReference>
<feature type="compositionally biased region" description="Basic and acidic residues" evidence="3">
    <location>
        <begin position="94"/>
        <end position="123"/>
    </location>
</feature>